<dbReference type="RefSeq" id="WP_009580394.1">
    <property type="nucleotide sequence ID" value="NZ_AMZN01000045.1"/>
</dbReference>
<evidence type="ECO:0000313" key="4">
    <source>
        <dbReference type="EMBL" id="ELR71094.1"/>
    </source>
</evidence>
<dbReference type="EMBL" id="AMZN01000045">
    <property type="protein sequence ID" value="ELR71094.1"/>
    <property type="molecule type" value="Genomic_DNA"/>
</dbReference>
<feature type="domain" description="Response regulatory" evidence="2">
    <location>
        <begin position="6"/>
        <end position="118"/>
    </location>
</feature>
<name>L8JU64_9BACT</name>
<dbReference type="InterPro" id="IPR046947">
    <property type="entry name" value="LytR-like"/>
</dbReference>
<evidence type="ECO:0000256" key="1">
    <source>
        <dbReference type="PROSITE-ProRule" id="PRU00169"/>
    </source>
</evidence>
<dbReference type="InterPro" id="IPR007492">
    <property type="entry name" value="LytTR_DNA-bd_dom"/>
</dbReference>
<dbReference type="GO" id="GO:0003677">
    <property type="term" value="F:DNA binding"/>
    <property type="evidence" value="ECO:0007669"/>
    <property type="project" value="InterPro"/>
</dbReference>
<feature type="modified residue" description="4-aspartylphosphate" evidence="1">
    <location>
        <position position="57"/>
    </location>
</feature>
<dbReference type="InterPro" id="IPR001789">
    <property type="entry name" value="Sig_transdc_resp-reg_receiver"/>
</dbReference>
<dbReference type="STRING" id="1237149.C900_03058"/>
<protein>
    <submittedName>
        <fullName evidence="4">Response regulator receiver protein</fullName>
    </submittedName>
</protein>
<keyword evidence="1" id="KW-0597">Phosphoprotein</keyword>
<comment type="caution">
    <text evidence="4">The sequence shown here is derived from an EMBL/GenBank/DDBJ whole genome shotgun (WGS) entry which is preliminary data.</text>
</comment>
<dbReference type="SMART" id="SM00850">
    <property type="entry name" value="LytTR"/>
    <property type="match status" value="1"/>
</dbReference>
<dbReference type="InterPro" id="IPR011006">
    <property type="entry name" value="CheY-like_superfamily"/>
</dbReference>
<dbReference type="PANTHER" id="PTHR37299">
    <property type="entry name" value="TRANSCRIPTIONAL REGULATOR-RELATED"/>
    <property type="match status" value="1"/>
</dbReference>
<dbReference type="PROSITE" id="PS50930">
    <property type="entry name" value="HTH_LYTTR"/>
    <property type="match status" value="1"/>
</dbReference>
<dbReference type="PANTHER" id="PTHR37299:SF1">
    <property type="entry name" value="STAGE 0 SPORULATION PROTEIN A HOMOLOG"/>
    <property type="match status" value="1"/>
</dbReference>
<dbReference type="GO" id="GO:0000156">
    <property type="term" value="F:phosphorelay response regulator activity"/>
    <property type="evidence" value="ECO:0007669"/>
    <property type="project" value="InterPro"/>
</dbReference>
<dbReference type="Gene3D" id="2.40.50.1020">
    <property type="entry name" value="LytTr DNA-binding domain"/>
    <property type="match status" value="1"/>
</dbReference>
<proteinExistence type="predicted"/>
<evidence type="ECO:0000313" key="5">
    <source>
        <dbReference type="Proteomes" id="UP000011135"/>
    </source>
</evidence>
<dbReference type="OrthoDB" id="1646880at2"/>
<dbReference type="Proteomes" id="UP000011135">
    <property type="component" value="Unassembled WGS sequence"/>
</dbReference>
<gene>
    <name evidence="4" type="ORF">C900_03058</name>
</gene>
<sequence length="261" mass="30158">MKNKITCIIVDDEKEAREGLALMVSKIEDIDLVGVCSNGIDAIYSINEYNPDLLLLDIQMSQINGFEVLRHIKKHPAAIIFVTAYDQYALQAFEVHALDYLLKPFSDHRFYDAIDRAREKIGHRRGRAEIQALLAETKKNERHKDSVYYTKGASGEKIVIKTGGNIHLVPVEEVRYVEAYDYYIKIHVHSNYFLIRETMKNMMVKLPENIFVRIHKSYIVNLNCIAEVENTSATDTKVILNTGEQVKVSRTYKMELIERFK</sequence>
<accession>L8JU64</accession>
<dbReference type="Pfam" id="PF04397">
    <property type="entry name" value="LytTR"/>
    <property type="match status" value="1"/>
</dbReference>
<dbReference type="Gene3D" id="3.40.50.2300">
    <property type="match status" value="1"/>
</dbReference>
<dbReference type="AlphaFoldDB" id="L8JU64"/>
<organism evidence="4 5">
    <name type="scientific">Fulvivirga imtechensis AK7</name>
    <dbReference type="NCBI Taxonomy" id="1237149"/>
    <lineage>
        <taxon>Bacteria</taxon>
        <taxon>Pseudomonadati</taxon>
        <taxon>Bacteroidota</taxon>
        <taxon>Cytophagia</taxon>
        <taxon>Cytophagales</taxon>
        <taxon>Fulvivirgaceae</taxon>
        <taxon>Fulvivirga</taxon>
    </lineage>
</organism>
<reference evidence="4 5" key="1">
    <citation type="submission" date="2012-12" db="EMBL/GenBank/DDBJ databases">
        <title>Genome assembly of Fulvivirga imtechensis AK7.</title>
        <authorList>
            <person name="Nupur N."/>
            <person name="Khatri I."/>
            <person name="Kumar R."/>
            <person name="Subramanian S."/>
            <person name="Pinnaka A."/>
        </authorList>
    </citation>
    <scope>NUCLEOTIDE SEQUENCE [LARGE SCALE GENOMIC DNA]</scope>
    <source>
        <strain evidence="4 5">AK7</strain>
    </source>
</reference>
<dbReference type="eggNOG" id="COG3279">
    <property type="taxonomic scope" value="Bacteria"/>
</dbReference>
<dbReference type="PROSITE" id="PS50110">
    <property type="entry name" value="RESPONSE_REGULATORY"/>
    <property type="match status" value="1"/>
</dbReference>
<feature type="domain" description="HTH LytTR-type" evidence="3">
    <location>
        <begin position="158"/>
        <end position="261"/>
    </location>
</feature>
<dbReference type="SMART" id="SM00448">
    <property type="entry name" value="REC"/>
    <property type="match status" value="1"/>
</dbReference>
<dbReference type="Pfam" id="PF00072">
    <property type="entry name" value="Response_reg"/>
    <property type="match status" value="1"/>
</dbReference>
<evidence type="ECO:0000259" key="3">
    <source>
        <dbReference type="PROSITE" id="PS50930"/>
    </source>
</evidence>
<keyword evidence="5" id="KW-1185">Reference proteome</keyword>
<evidence type="ECO:0000259" key="2">
    <source>
        <dbReference type="PROSITE" id="PS50110"/>
    </source>
</evidence>
<dbReference type="SUPFAM" id="SSF52172">
    <property type="entry name" value="CheY-like"/>
    <property type="match status" value="1"/>
</dbReference>